<accession>E5Y308</accession>
<evidence type="ECO:0000256" key="1">
    <source>
        <dbReference type="SAM" id="Phobius"/>
    </source>
</evidence>
<dbReference type="eggNOG" id="ENOG5031BI5">
    <property type="taxonomic scope" value="Bacteria"/>
</dbReference>
<evidence type="ECO:0000313" key="2">
    <source>
        <dbReference type="EMBL" id="EFV45602.1"/>
    </source>
</evidence>
<name>E5Y308_BILW3</name>
<feature type="transmembrane region" description="Helical" evidence="1">
    <location>
        <begin position="12"/>
        <end position="31"/>
    </location>
</feature>
<dbReference type="OrthoDB" id="5460238at2"/>
<dbReference type="GeneID" id="78087243"/>
<dbReference type="EMBL" id="ADCP02000002">
    <property type="protein sequence ID" value="EFV45602.1"/>
    <property type="molecule type" value="Genomic_DNA"/>
</dbReference>
<reference evidence="2 3" key="2">
    <citation type="submission" date="2013-04" db="EMBL/GenBank/DDBJ databases">
        <title>The Genome Sequence of Bilophila wadsworthia 3_1_6.</title>
        <authorList>
            <consortium name="The Broad Institute Genomics Platform"/>
            <person name="Earl A."/>
            <person name="Ward D."/>
            <person name="Feldgarden M."/>
            <person name="Gevers D."/>
            <person name="Sibley C."/>
            <person name="Strauss J."/>
            <person name="Allen-Vercoe E."/>
            <person name="Walker B."/>
            <person name="Young S."/>
            <person name="Zeng Q."/>
            <person name="Gargeya S."/>
            <person name="Fitzgerald M."/>
            <person name="Haas B."/>
            <person name="Abouelleil A."/>
            <person name="Allen A.W."/>
            <person name="Alvarado L."/>
            <person name="Arachchi H.M."/>
            <person name="Berlin A.M."/>
            <person name="Chapman S.B."/>
            <person name="Gainer-Dewar J."/>
            <person name="Goldberg J."/>
            <person name="Griggs A."/>
            <person name="Gujja S."/>
            <person name="Hansen M."/>
            <person name="Howarth C."/>
            <person name="Imamovic A."/>
            <person name="Ireland A."/>
            <person name="Larimer J."/>
            <person name="McCowan C."/>
            <person name="Murphy C."/>
            <person name="Pearson M."/>
            <person name="Poon T.W."/>
            <person name="Priest M."/>
            <person name="Roberts A."/>
            <person name="Saif S."/>
            <person name="Shea T."/>
            <person name="Sisk P."/>
            <person name="Sykes S."/>
            <person name="Wortman J."/>
            <person name="Nusbaum C."/>
            <person name="Birren B."/>
        </authorList>
    </citation>
    <scope>NUCLEOTIDE SEQUENCE [LARGE SCALE GENOMIC DNA]</scope>
    <source>
        <strain evidence="2 3">3_1_6</strain>
    </source>
</reference>
<dbReference type="AlphaFoldDB" id="E5Y308"/>
<keyword evidence="1" id="KW-0812">Transmembrane</keyword>
<reference evidence="2 3" key="1">
    <citation type="submission" date="2010-10" db="EMBL/GenBank/DDBJ databases">
        <authorList>
            <consortium name="The Broad Institute Genome Sequencing Platform"/>
            <person name="Ward D."/>
            <person name="Earl A."/>
            <person name="Feldgarden M."/>
            <person name="Young S.K."/>
            <person name="Gargeya S."/>
            <person name="Zeng Q."/>
            <person name="Alvarado L."/>
            <person name="Berlin A."/>
            <person name="Bochicchio J."/>
            <person name="Chapman S.B."/>
            <person name="Chen Z."/>
            <person name="Freedman E."/>
            <person name="Gellesch M."/>
            <person name="Goldberg J."/>
            <person name="Griggs A."/>
            <person name="Gujja S."/>
            <person name="Heilman E."/>
            <person name="Heiman D."/>
            <person name="Howarth C."/>
            <person name="Mehta T."/>
            <person name="Neiman D."/>
            <person name="Pearson M."/>
            <person name="Roberts A."/>
            <person name="Saif S."/>
            <person name="Shea T."/>
            <person name="Shenoy N."/>
            <person name="Sisk P."/>
            <person name="Stolte C."/>
            <person name="Sykes S."/>
            <person name="White J."/>
            <person name="Yandava C."/>
            <person name="Allen-Vercoe E."/>
            <person name="Sibley C."/>
            <person name="Ambrose C.E."/>
            <person name="Strauss J."/>
            <person name="Daigneault M."/>
            <person name="Haas B."/>
            <person name="Nusbaum C."/>
            <person name="Birren B."/>
        </authorList>
    </citation>
    <scope>NUCLEOTIDE SEQUENCE [LARGE SCALE GENOMIC DNA]</scope>
    <source>
        <strain evidence="2 3">3_1_6</strain>
    </source>
</reference>
<sequence>MTDNRATGWKIPLLFCGVILSIVAVAALFRAHAPEPPAVPQALLKEAKGIRIDLESDPEGQSWKARIASAASGFSTQADKDGRLGEIVLTTAENKRFDASCTAAVLIRDDGLRDGLMRKIANAASADCASLPWGVFAMHGMRDPQAQAEASALLTQRWKECHEGRE</sequence>
<gene>
    <name evidence="2" type="ORF">HMPREF0179_00569</name>
</gene>
<comment type="caution">
    <text evidence="2">The sequence shown here is derived from an EMBL/GenBank/DDBJ whole genome shotgun (WGS) entry which is preliminary data.</text>
</comment>
<dbReference type="RefSeq" id="WP_005024774.1">
    <property type="nucleotide sequence ID" value="NZ_KE150239.1"/>
</dbReference>
<organism evidence="2 3">
    <name type="scientific">Bilophila wadsworthia (strain 3_1_6)</name>
    <dbReference type="NCBI Taxonomy" id="563192"/>
    <lineage>
        <taxon>Bacteria</taxon>
        <taxon>Pseudomonadati</taxon>
        <taxon>Thermodesulfobacteriota</taxon>
        <taxon>Desulfovibrionia</taxon>
        <taxon>Desulfovibrionales</taxon>
        <taxon>Desulfovibrionaceae</taxon>
        <taxon>Bilophila</taxon>
    </lineage>
</organism>
<evidence type="ECO:0000313" key="3">
    <source>
        <dbReference type="Proteomes" id="UP000006034"/>
    </source>
</evidence>
<keyword evidence="1" id="KW-1133">Transmembrane helix</keyword>
<proteinExistence type="predicted"/>
<protein>
    <submittedName>
        <fullName evidence="2">Uncharacterized protein</fullName>
    </submittedName>
</protein>
<dbReference type="HOGENOM" id="CLU_1608211_0_0_7"/>
<dbReference type="Proteomes" id="UP000006034">
    <property type="component" value="Unassembled WGS sequence"/>
</dbReference>
<keyword evidence="1" id="KW-0472">Membrane</keyword>
<keyword evidence="3" id="KW-1185">Reference proteome</keyword>